<reference evidence="1" key="1">
    <citation type="submission" date="2018-05" db="EMBL/GenBank/DDBJ databases">
        <authorList>
            <person name="Lanie J.A."/>
            <person name="Ng W.-L."/>
            <person name="Kazmierczak K.M."/>
            <person name="Andrzejewski T.M."/>
            <person name="Davidsen T.M."/>
            <person name="Wayne K.J."/>
            <person name="Tettelin H."/>
            <person name="Glass J.I."/>
            <person name="Rusch D."/>
            <person name="Podicherti R."/>
            <person name="Tsui H.-C.T."/>
            <person name="Winkler M.E."/>
        </authorList>
    </citation>
    <scope>NUCLEOTIDE SEQUENCE</scope>
</reference>
<protein>
    <recommendedName>
        <fullName evidence="2">Porin</fullName>
    </recommendedName>
</protein>
<dbReference type="Gene3D" id="2.40.160.10">
    <property type="entry name" value="Porin"/>
    <property type="match status" value="1"/>
</dbReference>
<dbReference type="SUPFAM" id="SSF56935">
    <property type="entry name" value="Porins"/>
    <property type="match status" value="1"/>
</dbReference>
<evidence type="ECO:0008006" key="2">
    <source>
        <dbReference type="Google" id="ProtNLM"/>
    </source>
</evidence>
<name>A0A382DJC6_9ZZZZ</name>
<sequence>MVEGFWGLRSSVSSLVILGLTLLPTVAVGQSIEERIDALTRELEALRLGGDVIEADSSFQGLGPAASRVYRIDQGVSIGGYGEFLYENYSKERQNGAASGSTDKFDALRAIVYMGYKFNDRLLFNSEIEIEHAKEIYLEFAYVDYLFTDNFGLRAGMLLAPLGLINELHEPPIFLGTERPLTENKIIPTTWRENGIGLFGANENIAWRAYMMNSLKGSGFKGSGLRGGRQKGAKAQAESFGYAGRMDYIGMPGLIFGASAYTGDTGQGSQLNGQDVGGGTTIWDL</sequence>
<dbReference type="InterPro" id="IPR023614">
    <property type="entry name" value="Porin_dom_sf"/>
</dbReference>
<dbReference type="EMBL" id="UINC01039674">
    <property type="protein sequence ID" value="SVB38498.1"/>
    <property type="molecule type" value="Genomic_DNA"/>
</dbReference>
<accession>A0A382DJC6</accession>
<dbReference type="AlphaFoldDB" id="A0A382DJC6"/>
<proteinExistence type="predicted"/>
<feature type="non-terminal residue" evidence="1">
    <location>
        <position position="285"/>
    </location>
</feature>
<organism evidence="1">
    <name type="scientific">marine metagenome</name>
    <dbReference type="NCBI Taxonomy" id="408172"/>
    <lineage>
        <taxon>unclassified sequences</taxon>
        <taxon>metagenomes</taxon>
        <taxon>ecological metagenomes</taxon>
    </lineage>
</organism>
<gene>
    <name evidence="1" type="ORF">METZ01_LOCUS191352</name>
</gene>
<evidence type="ECO:0000313" key="1">
    <source>
        <dbReference type="EMBL" id="SVB38498.1"/>
    </source>
</evidence>